<accession>A0A1I1MF75</accession>
<feature type="compositionally biased region" description="Low complexity" evidence="1">
    <location>
        <begin position="24"/>
        <end position="36"/>
    </location>
</feature>
<feature type="region of interest" description="Disordered" evidence="1">
    <location>
        <begin position="24"/>
        <end position="56"/>
    </location>
</feature>
<evidence type="ECO:0000313" key="3">
    <source>
        <dbReference type="EMBL" id="SFC81718.1"/>
    </source>
</evidence>
<keyword evidence="2" id="KW-0732">Signal</keyword>
<organism evidence="3 4">
    <name type="scientific">Pseudooceanicola nitratireducens</name>
    <dbReference type="NCBI Taxonomy" id="517719"/>
    <lineage>
        <taxon>Bacteria</taxon>
        <taxon>Pseudomonadati</taxon>
        <taxon>Pseudomonadota</taxon>
        <taxon>Alphaproteobacteria</taxon>
        <taxon>Rhodobacterales</taxon>
        <taxon>Paracoccaceae</taxon>
        <taxon>Pseudooceanicola</taxon>
    </lineage>
</organism>
<reference evidence="3 4" key="1">
    <citation type="submission" date="2016-10" db="EMBL/GenBank/DDBJ databases">
        <authorList>
            <person name="de Groot N.N."/>
        </authorList>
    </citation>
    <scope>NUCLEOTIDE SEQUENCE [LARGE SCALE GENOMIC DNA]</scope>
    <source>
        <strain evidence="3 4">DSM 29619</strain>
    </source>
</reference>
<feature type="signal peptide" evidence="2">
    <location>
        <begin position="1"/>
        <end position="20"/>
    </location>
</feature>
<name>A0A1I1MF75_9RHOB</name>
<protein>
    <recommendedName>
        <fullName evidence="5">Nickel/cobalt transporter regulator</fullName>
    </recommendedName>
</protein>
<gene>
    <name evidence="3" type="ORF">SAMN05421762_2308</name>
</gene>
<dbReference type="Proteomes" id="UP000231644">
    <property type="component" value="Unassembled WGS sequence"/>
</dbReference>
<dbReference type="STRING" id="517719.SAMN05421762_2308"/>
<dbReference type="EMBL" id="FOLX01000001">
    <property type="protein sequence ID" value="SFC81718.1"/>
    <property type="molecule type" value="Genomic_DNA"/>
</dbReference>
<evidence type="ECO:0000256" key="1">
    <source>
        <dbReference type="SAM" id="MobiDB-lite"/>
    </source>
</evidence>
<proteinExistence type="predicted"/>
<feature type="chain" id="PRO_5014118875" description="Nickel/cobalt transporter regulator" evidence="2">
    <location>
        <begin position="21"/>
        <end position="130"/>
    </location>
</feature>
<dbReference type="AlphaFoldDB" id="A0A1I1MF75"/>
<sequence length="130" mass="13744">MKLLILPMMAALAAPLPALAKPGNGPAHHGAAPGHAQSCPPGLAKKSPACVPPGQVKNQARKMVEHTMPRVGDRLDGSYYGSRYILVRDPGGYGLDPYGTYYRVDGQVIQVDRETSEVIALIGAVSNILN</sequence>
<evidence type="ECO:0000256" key="2">
    <source>
        <dbReference type="SAM" id="SignalP"/>
    </source>
</evidence>
<keyword evidence="4" id="KW-1185">Reference proteome</keyword>
<evidence type="ECO:0008006" key="5">
    <source>
        <dbReference type="Google" id="ProtNLM"/>
    </source>
</evidence>
<evidence type="ECO:0000313" key="4">
    <source>
        <dbReference type="Proteomes" id="UP000231644"/>
    </source>
</evidence>
<dbReference type="RefSeq" id="WP_170848780.1">
    <property type="nucleotide sequence ID" value="NZ_FNZG01000001.1"/>
</dbReference>